<dbReference type="Proteomes" id="UP001470230">
    <property type="component" value="Unassembled WGS sequence"/>
</dbReference>
<keyword evidence="4 5" id="KW-0720">Serine protease</keyword>
<feature type="active site" description="Charge relay system" evidence="5">
    <location>
        <position position="225"/>
    </location>
</feature>
<feature type="active site" description="Charge relay system" evidence="5">
    <location>
        <position position="275"/>
    </location>
</feature>
<evidence type="ECO:0000259" key="7">
    <source>
        <dbReference type="Pfam" id="PF00082"/>
    </source>
</evidence>
<dbReference type="InterPro" id="IPR023828">
    <property type="entry name" value="Peptidase_S8_Ser-AS"/>
</dbReference>
<comment type="caution">
    <text evidence="8">The sequence shown here is derived from an EMBL/GenBank/DDBJ whole genome shotgun (WGS) entry which is preliminary data.</text>
</comment>
<evidence type="ECO:0000256" key="5">
    <source>
        <dbReference type="PROSITE-ProRule" id="PRU01240"/>
    </source>
</evidence>
<accession>A0ABR2GTZ5</accession>
<keyword evidence="6" id="KW-0472">Membrane</keyword>
<evidence type="ECO:0000256" key="2">
    <source>
        <dbReference type="ARBA" id="ARBA00022670"/>
    </source>
</evidence>
<keyword evidence="2 5" id="KW-0645">Protease</keyword>
<evidence type="ECO:0000256" key="4">
    <source>
        <dbReference type="ARBA" id="ARBA00022825"/>
    </source>
</evidence>
<dbReference type="SUPFAM" id="SSF52743">
    <property type="entry name" value="Subtilisin-like"/>
    <property type="match status" value="1"/>
</dbReference>
<keyword evidence="6" id="KW-0812">Transmembrane</keyword>
<dbReference type="PRINTS" id="PR00723">
    <property type="entry name" value="SUBTILISIN"/>
</dbReference>
<dbReference type="InterPro" id="IPR008979">
    <property type="entry name" value="Galactose-bd-like_sf"/>
</dbReference>
<feature type="transmembrane region" description="Helical" evidence="6">
    <location>
        <begin position="927"/>
        <end position="949"/>
    </location>
</feature>
<dbReference type="PROSITE" id="PS00138">
    <property type="entry name" value="SUBTILASE_SER"/>
    <property type="match status" value="1"/>
</dbReference>
<dbReference type="InterPro" id="IPR036852">
    <property type="entry name" value="Peptidase_S8/S53_dom_sf"/>
</dbReference>
<dbReference type="InterPro" id="IPR051048">
    <property type="entry name" value="Peptidase_S8/S53_subtilisin"/>
</dbReference>
<dbReference type="CDD" id="cd04842">
    <property type="entry name" value="Peptidases_S8_Kp43_protease"/>
    <property type="match status" value="1"/>
</dbReference>
<organism evidence="8 9">
    <name type="scientific">Tritrichomonas musculus</name>
    <dbReference type="NCBI Taxonomy" id="1915356"/>
    <lineage>
        <taxon>Eukaryota</taxon>
        <taxon>Metamonada</taxon>
        <taxon>Parabasalia</taxon>
        <taxon>Tritrichomonadida</taxon>
        <taxon>Tritrichomonadidae</taxon>
        <taxon>Tritrichomonas</taxon>
    </lineage>
</organism>
<feature type="domain" description="Peptidase S8/S53" evidence="7">
    <location>
        <begin position="216"/>
        <end position="630"/>
    </location>
</feature>
<sequence length="990" mass="111929">MNHNKKQLTLQNPKNYILSKQIHHILGKVDTKESANQWYYVHFLTNDFSEIQKYISIQASDQLIKNTFILFLSPTQLEKIANISLVKRIESNEKYSGDERKLEKLDHLIVTTSSKFELPKINDDYNIENKKNGDSYIIRVIRNELDAKEFLKKKKKIIQYLSEIPEVKSISTYTVPVAQNAIISGYTQKNRYDFKLHSSSSFYYLDRYLNNNGITGKNQIVTITDTPIDFYHKMLYDDQVQLKFKTHMPNHRKIVYYNFPGNFSDLMNKMEEDEHGTHVAGTVAGQSSCLNDEKGTHFFNGNAPDAKIIYAGHFNEVDLPEIIGLMKNYSSRISTNSWSNPDYDNAENFLYGHLASQNSELTIIFSSGNRYHKAGNFSTGDPPSSKNVLTVGSIADFYIDDEIYNITSKKDPSLWLTGGHPFQSKTDPWFSGSIGTEPGKTDILVVDLDKGDQCNLLQSNLHFVVYGKNIDWINSCEFNHSRVLRVYDTEKINKILDSQSAVHISKIIEMNWTKRVTKSFYSSTGPGNKGIFKPDVMAVGTKVFSSKAREHSSSPHGCREEEEGDFVQMTGTSMATPNVAGAAALVHDYFSSGNWTDKVTPNGPTTRAILINSCRHPEGSKTPDLFFGHGVVDLSTILPIDNEFGVQITKQKVNPSVPENGHVTSILKIDKKINKDLQITLSYNDPMLNMDSPIPITRDLDLVVTSPSKRVFIGDHLPNGDAQHFSTNEKVIIRKNELEDGDYVIHIYGGHFADSKISESSLKQEFSVVASGPIKNGYLEFNDISNECPCDKCDSNRPGFCVCNETSEIGPLCQAKIDTFNGVESAFYVGPSEIKRIRFISPKNIKYVFSKSRNPGHESTIWVSKSCHFTLNEYEINGMTNDEKSDSFGEETKVGFGTKEVCIAIFNNNYSPANYIIQVSDKSRFRWFVVIFWCMFSAIVILIVFVSYLCCCRKGCCCRCCRCCRCCNKEMDDTDTTSQFALNDKLINNN</sequence>
<evidence type="ECO:0000256" key="6">
    <source>
        <dbReference type="SAM" id="Phobius"/>
    </source>
</evidence>
<name>A0ABR2GTZ5_9EUKA</name>
<dbReference type="PANTHER" id="PTHR43399">
    <property type="entry name" value="SUBTILISIN-RELATED"/>
    <property type="match status" value="1"/>
</dbReference>
<dbReference type="PANTHER" id="PTHR43399:SF4">
    <property type="entry name" value="CELL WALL-ASSOCIATED PROTEASE"/>
    <property type="match status" value="1"/>
</dbReference>
<reference evidence="8 9" key="1">
    <citation type="submission" date="2024-04" db="EMBL/GenBank/DDBJ databases">
        <title>Tritrichomonas musculus Genome.</title>
        <authorList>
            <person name="Alves-Ferreira E."/>
            <person name="Grigg M."/>
            <person name="Lorenzi H."/>
            <person name="Galac M."/>
        </authorList>
    </citation>
    <scope>NUCLEOTIDE SEQUENCE [LARGE SCALE GENOMIC DNA]</scope>
    <source>
        <strain evidence="8 9">EAF2021</strain>
    </source>
</reference>
<dbReference type="PROSITE" id="PS51892">
    <property type="entry name" value="SUBTILASE"/>
    <property type="match status" value="1"/>
</dbReference>
<feature type="active site" description="Charge relay system" evidence="5">
    <location>
        <position position="573"/>
    </location>
</feature>
<dbReference type="EMBL" id="JAPFFF010000060">
    <property type="protein sequence ID" value="KAK8837409.1"/>
    <property type="molecule type" value="Genomic_DNA"/>
</dbReference>
<gene>
    <name evidence="8" type="ORF">M9Y10_036843</name>
</gene>
<keyword evidence="3 5" id="KW-0378">Hydrolase</keyword>
<keyword evidence="6" id="KW-1133">Transmembrane helix</keyword>
<dbReference type="SUPFAM" id="SSF49785">
    <property type="entry name" value="Galactose-binding domain-like"/>
    <property type="match status" value="1"/>
</dbReference>
<dbReference type="Pfam" id="PF00082">
    <property type="entry name" value="Peptidase_S8"/>
    <property type="match status" value="1"/>
</dbReference>
<dbReference type="Gene3D" id="3.40.50.200">
    <property type="entry name" value="Peptidase S8/S53 domain"/>
    <property type="match status" value="2"/>
</dbReference>
<dbReference type="InterPro" id="IPR000209">
    <property type="entry name" value="Peptidase_S8/S53_dom"/>
</dbReference>
<dbReference type="InterPro" id="IPR034058">
    <property type="entry name" value="TagA/B/C/D_pept_dom"/>
</dbReference>
<keyword evidence="9" id="KW-1185">Reference proteome</keyword>
<dbReference type="InterPro" id="IPR022398">
    <property type="entry name" value="Peptidase_S8_His-AS"/>
</dbReference>
<dbReference type="Gene3D" id="2.60.120.380">
    <property type="match status" value="1"/>
</dbReference>
<dbReference type="PROSITE" id="PS00137">
    <property type="entry name" value="SUBTILASE_HIS"/>
    <property type="match status" value="1"/>
</dbReference>
<proteinExistence type="inferred from homology"/>
<evidence type="ECO:0000313" key="9">
    <source>
        <dbReference type="Proteomes" id="UP001470230"/>
    </source>
</evidence>
<evidence type="ECO:0000256" key="1">
    <source>
        <dbReference type="ARBA" id="ARBA00011073"/>
    </source>
</evidence>
<comment type="similarity">
    <text evidence="1 5">Belongs to the peptidase S8 family.</text>
</comment>
<evidence type="ECO:0000256" key="3">
    <source>
        <dbReference type="ARBA" id="ARBA00022801"/>
    </source>
</evidence>
<protein>
    <recommendedName>
        <fullName evidence="7">Peptidase S8/S53 domain-containing protein</fullName>
    </recommendedName>
</protein>
<evidence type="ECO:0000313" key="8">
    <source>
        <dbReference type="EMBL" id="KAK8837409.1"/>
    </source>
</evidence>
<dbReference type="InterPro" id="IPR015500">
    <property type="entry name" value="Peptidase_S8_subtilisin-rel"/>
</dbReference>